<reference evidence="1 2" key="1">
    <citation type="journal article" date="2024" name="Microbiology">
        <title>Methylomarinum rosea sp. nov., a novel halophilic methanotrophic bacterium from the hypersaline Lake Elton.</title>
        <authorList>
            <person name="Suleimanov R.Z."/>
            <person name="Oshkin I.Y."/>
            <person name="Danilova O.V."/>
            <person name="Suzina N.E."/>
            <person name="Dedysh S.N."/>
        </authorList>
    </citation>
    <scope>NUCLEOTIDE SEQUENCE [LARGE SCALE GENOMIC DNA]</scope>
    <source>
        <strain evidence="1 2">Ch1-1</strain>
    </source>
</reference>
<evidence type="ECO:0000313" key="2">
    <source>
        <dbReference type="Proteomes" id="UP001225378"/>
    </source>
</evidence>
<evidence type="ECO:0000313" key="1">
    <source>
        <dbReference type="EMBL" id="XBS20744.1"/>
    </source>
</evidence>
<dbReference type="RefSeq" id="WP_349431749.1">
    <property type="nucleotide sequence ID" value="NZ_CP157743.1"/>
</dbReference>
<dbReference type="EMBL" id="CP157743">
    <property type="protein sequence ID" value="XBS20744.1"/>
    <property type="molecule type" value="Genomic_DNA"/>
</dbReference>
<proteinExistence type="predicted"/>
<protein>
    <submittedName>
        <fullName evidence="1">Uncharacterized protein</fullName>
    </submittedName>
</protein>
<sequence>MKRIKNCALPIVSTPLRIVGRLREASRQKPPPGQNWPLCVSRRIAWRRILLHANVALSSDVPNSLKRIKNGALPLGVFVVNFLFCHSFNEVVLLGNPGGLEGSILAADILA</sequence>
<dbReference type="AlphaFoldDB" id="A0AAU7NUW9"/>
<dbReference type="KEGG" id="mech:Q9L42_001025"/>
<gene>
    <name evidence="1" type="ORF">Q9L42_001025</name>
</gene>
<organism evidence="1 2">
    <name type="scientific">Methylomarinum roseum</name>
    <dbReference type="NCBI Taxonomy" id="3067653"/>
    <lineage>
        <taxon>Bacteria</taxon>
        <taxon>Pseudomonadati</taxon>
        <taxon>Pseudomonadota</taxon>
        <taxon>Gammaproteobacteria</taxon>
        <taxon>Methylococcales</taxon>
        <taxon>Methylococcaceae</taxon>
        <taxon>Methylomarinum</taxon>
    </lineage>
</organism>
<name>A0AAU7NUW9_9GAMM</name>
<keyword evidence="2" id="KW-1185">Reference proteome</keyword>
<accession>A0AAU7NUW9</accession>
<dbReference type="Proteomes" id="UP001225378">
    <property type="component" value="Chromosome"/>
</dbReference>